<organism evidence="1">
    <name type="scientific">Ornithinibacillus sp. 4-3</name>
    <dbReference type="NCBI Taxonomy" id="3231488"/>
    <lineage>
        <taxon>Bacteria</taxon>
        <taxon>Bacillati</taxon>
        <taxon>Bacillota</taxon>
        <taxon>Bacilli</taxon>
        <taxon>Bacillales</taxon>
        <taxon>Bacillaceae</taxon>
        <taxon>Ornithinibacillus</taxon>
    </lineage>
</organism>
<proteinExistence type="predicted"/>
<reference evidence="1" key="1">
    <citation type="submission" date="2024-07" db="EMBL/GenBank/DDBJ databases">
        <title>Halotolerant mesophilic bacterium Ornithinibacillus sp. 4-3, sp. nov., isolated from soil.</title>
        <authorList>
            <person name="Sidarenka A.V."/>
            <person name="Guliayeva D.E."/>
            <person name="Leanovich S.I."/>
            <person name="Hileuskaya K.S."/>
            <person name="Akhremchuk A.E."/>
            <person name="Sikolenko M.A."/>
            <person name="Valentovich L.N."/>
        </authorList>
    </citation>
    <scope>NUCLEOTIDE SEQUENCE</scope>
    <source>
        <strain evidence="1">4-3</strain>
    </source>
</reference>
<evidence type="ECO:0000313" key="1">
    <source>
        <dbReference type="EMBL" id="XDK33076.1"/>
    </source>
</evidence>
<gene>
    <name evidence="1" type="ORF">AB4Y30_01500</name>
</gene>
<dbReference type="InterPro" id="IPR024556">
    <property type="entry name" value="DUF3599"/>
</dbReference>
<dbReference type="AlphaFoldDB" id="A0AB39HL70"/>
<dbReference type="RefSeq" id="WP_368653763.1">
    <property type="nucleotide sequence ID" value="NZ_CP162599.1"/>
</dbReference>
<dbReference type="EMBL" id="CP162599">
    <property type="protein sequence ID" value="XDK33076.1"/>
    <property type="molecule type" value="Genomic_DNA"/>
</dbReference>
<protein>
    <submittedName>
        <fullName evidence="1">DUF3599 family protein</fullName>
    </submittedName>
</protein>
<dbReference type="InterPro" id="IPR038667">
    <property type="entry name" value="XkdH-like_sf"/>
</dbReference>
<dbReference type="Gene3D" id="2.40.10.370">
    <property type="entry name" value="Protein of unknown function DUF3599"/>
    <property type="match status" value="1"/>
</dbReference>
<accession>A0AB39HL70</accession>
<dbReference type="Pfam" id="PF12206">
    <property type="entry name" value="DUF3599"/>
    <property type="match status" value="1"/>
</dbReference>
<sequence length="117" mass="13687">MSYDNLLTDTCDIYHLKSRESGDKWGIPSKDTQQEHYYSDTPDIEEEPCYFVEKSQSITQGEPNNEIFQTFLVHFSIDTDILLNDKVIWDGITLTAQKPRKIKDHHIEVNLVRRVSL</sequence>
<name>A0AB39HL70_9BACI</name>